<dbReference type="FunFam" id="3.30.70.1730:FF:000005">
    <property type="entry name" value="Ribosome assembly factor mrt4"/>
    <property type="match status" value="1"/>
</dbReference>
<keyword evidence="3 5" id="KW-0963">Cytoplasm</keyword>
<keyword evidence="8" id="KW-1185">Reference proteome</keyword>
<comment type="subunit">
    <text evidence="5">Associates with the pre-60S ribosomal particle.</text>
</comment>
<dbReference type="OMA" id="LEWAENY"/>
<sequence length="253" mass="29762">MPKSKRNKVISLTKTKKNPIGHKQKISSKLNECIEKYDNIFLFSHQNMTTIPFRQIQQEWNDSKFFLGKNKVMQVILGRDQQNEQKENLHKLSQQIKGDCGLLFTSKSLNEVQQQKLYNTQILIQISRYFNEYECLEYAKAGTIADETIILQKDSDVFKTFSHSMDNYLRQLGIDVMLNKGELQIQTDFILCQKGKAINTEQAKILVKNQNIYKTIIYLLKQNQKLLKQKKAQFKIILKCYYHKPKLAFIQLE</sequence>
<protein>
    <recommendedName>
        <fullName evidence="5">Ribosome assembly factor mrt4</fullName>
    </recommendedName>
</protein>
<comment type="function">
    <text evidence="1 5">Component of the ribosome assembly machinery. Nuclear paralog of the ribosomal protein P0, it binds pre-60S subunits at an early stage of assembly in the nucleolus, and is replaced by P0 in cytoplasmic pre-60S subunits and mature 80S ribosomes.</text>
</comment>
<evidence type="ECO:0000259" key="6">
    <source>
        <dbReference type="Pfam" id="PF17777"/>
    </source>
</evidence>
<dbReference type="RefSeq" id="XP_004032226.1">
    <property type="nucleotide sequence ID" value="XM_004032178.1"/>
</dbReference>
<reference evidence="7 8" key="1">
    <citation type="submission" date="2011-07" db="EMBL/GenBank/DDBJ databases">
        <authorList>
            <person name="Coyne R."/>
            <person name="Brami D."/>
            <person name="Johnson J."/>
            <person name="Hostetler J."/>
            <person name="Hannick L."/>
            <person name="Clark T."/>
            <person name="Cassidy-Hanley D."/>
            <person name="Inman J."/>
        </authorList>
    </citation>
    <scope>NUCLEOTIDE SEQUENCE [LARGE SCALE GENOMIC DNA]</scope>
    <source>
        <strain evidence="7 8">G5</strain>
    </source>
</reference>
<evidence type="ECO:0000256" key="3">
    <source>
        <dbReference type="ARBA" id="ARBA00022490"/>
    </source>
</evidence>
<dbReference type="GO" id="GO:0006364">
    <property type="term" value="P:rRNA processing"/>
    <property type="evidence" value="ECO:0007669"/>
    <property type="project" value="TreeGrafter"/>
</dbReference>
<dbReference type="InterPro" id="IPR033867">
    <property type="entry name" value="Mrt4"/>
</dbReference>
<dbReference type="GO" id="GO:0005730">
    <property type="term" value="C:nucleolus"/>
    <property type="evidence" value="ECO:0007669"/>
    <property type="project" value="UniProtKB-SubCell"/>
</dbReference>
<dbReference type="OrthoDB" id="10262308at2759"/>
<comment type="similarity">
    <text evidence="2 5">Belongs to the universal ribosomal protein uL10 family.</text>
</comment>
<dbReference type="STRING" id="857967.G0QVX4"/>
<dbReference type="Proteomes" id="UP000008983">
    <property type="component" value="Unassembled WGS sequence"/>
</dbReference>
<dbReference type="GO" id="GO:0005737">
    <property type="term" value="C:cytoplasm"/>
    <property type="evidence" value="ECO:0007669"/>
    <property type="project" value="UniProtKB-SubCell"/>
</dbReference>
<gene>
    <name evidence="7" type="ORF">IMG5_127430</name>
</gene>
<feature type="domain" description="Large ribosomal subunit protein uL10-like insertion" evidence="6">
    <location>
        <begin position="139"/>
        <end position="206"/>
    </location>
</feature>
<dbReference type="EMBL" id="GL983967">
    <property type="protein sequence ID" value="EGR30639.1"/>
    <property type="molecule type" value="Genomic_DNA"/>
</dbReference>
<proteinExistence type="inferred from homology"/>
<dbReference type="eggNOG" id="KOG0816">
    <property type="taxonomic scope" value="Eukaryota"/>
</dbReference>
<dbReference type="Gene3D" id="3.90.105.20">
    <property type="match status" value="1"/>
</dbReference>
<dbReference type="InterPro" id="IPR043164">
    <property type="entry name" value="Ribosomal_uL10-like_insert_sf"/>
</dbReference>
<dbReference type="InterPro" id="IPR040637">
    <property type="entry name" value="Ribosomal_uL10-like_insert"/>
</dbReference>
<dbReference type="PANTHER" id="PTHR45841:SF1">
    <property type="entry name" value="MRNA TURNOVER PROTEIN 4 HOMOLOG"/>
    <property type="match status" value="1"/>
</dbReference>
<dbReference type="InParanoid" id="G0QVX4"/>
<name>G0QVX4_ICHMU</name>
<evidence type="ECO:0000313" key="7">
    <source>
        <dbReference type="EMBL" id="EGR30639.1"/>
    </source>
</evidence>
<dbReference type="InterPro" id="IPR051742">
    <property type="entry name" value="Ribosome_Assembly_uL10"/>
</dbReference>
<dbReference type="AlphaFoldDB" id="G0QVX4"/>
<comment type="subcellular location">
    <subcellularLocation>
        <location evidence="5">Cytoplasm</location>
    </subcellularLocation>
    <subcellularLocation>
        <location evidence="5">Nucleus</location>
        <location evidence="5">Nucleolus</location>
    </subcellularLocation>
</comment>
<keyword evidence="4 5" id="KW-0539">Nucleus</keyword>
<dbReference type="GO" id="GO:0000027">
    <property type="term" value="P:ribosomal large subunit assembly"/>
    <property type="evidence" value="ECO:0007669"/>
    <property type="project" value="InterPro"/>
</dbReference>
<dbReference type="SUPFAM" id="SSF160369">
    <property type="entry name" value="Ribosomal protein L10-like"/>
    <property type="match status" value="1"/>
</dbReference>
<dbReference type="InterPro" id="IPR001790">
    <property type="entry name" value="Ribosomal_uL10"/>
</dbReference>
<dbReference type="PANTHER" id="PTHR45841">
    <property type="entry name" value="MRNA TURNOVER PROTEIN 4 MRTO4"/>
    <property type="match status" value="1"/>
</dbReference>
<evidence type="ECO:0000256" key="2">
    <source>
        <dbReference type="ARBA" id="ARBA00008889"/>
    </source>
</evidence>
<evidence type="ECO:0000256" key="1">
    <source>
        <dbReference type="ARBA" id="ARBA00004046"/>
    </source>
</evidence>
<dbReference type="GO" id="GO:0000956">
    <property type="term" value="P:nuclear-transcribed mRNA catabolic process"/>
    <property type="evidence" value="ECO:0007669"/>
    <property type="project" value="TreeGrafter"/>
</dbReference>
<dbReference type="Gene3D" id="3.30.70.1730">
    <property type="match status" value="1"/>
</dbReference>
<organism evidence="7 8">
    <name type="scientific">Ichthyophthirius multifiliis</name>
    <name type="common">White spot disease agent</name>
    <name type="synonym">Ich</name>
    <dbReference type="NCBI Taxonomy" id="5932"/>
    <lineage>
        <taxon>Eukaryota</taxon>
        <taxon>Sar</taxon>
        <taxon>Alveolata</taxon>
        <taxon>Ciliophora</taxon>
        <taxon>Intramacronucleata</taxon>
        <taxon>Oligohymenophorea</taxon>
        <taxon>Hymenostomatida</taxon>
        <taxon>Ophryoglenina</taxon>
        <taxon>Ichthyophthirius</taxon>
    </lineage>
</organism>
<accession>G0QVX4</accession>
<dbReference type="Pfam" id="PF00466">
    <property type="entry name" value="Ribosomal_L10"/>
    <property type="match status" value="1"/>
</dbReference>
<dbReference type="GO" id="GO:0030687">
    <property type="term" value="C:preribosome, large subunit precursor"/>
    <property type="evidence" value="ECO:0007669"/>
    <property type="project" value="TreeGrafter"/>
</dbReference>
<dbReference type="GO" id="GO:0003723">
    <property type="term" value="F:RNA binding"/>
    <property type="evidence" value="ECO:0007669"/>
    <property type="project" value="TreeGrafter"/>
</dbReference>
<dbReference type="Pfam" id="PF17777">
    <property type="entry name" value="RL10P_insert"/>
    <property type="match status" value="1"/>
</dbReference>
<evidence type="ECO:0000256" key="5">
    <source>
        <dbReference type="RuleBase" id="RU364039"/>
    </source>
</evidence>
<dbReference type="CDD" id="cd05796">
    <property type="entry name" value="Ribosomal_P0_like"/>
    <property type="match status" value="1"/>
</dbReference>
<keyword evidence="5" id="KW-0690">Ribosome biogenesis</keyword>
<evidence type="ECO:0000256" key="4">
    <source>
        <dbReference type="ARBA" id="ARBA00023242"/>
    </source>
</evidence>
<dbReference type="InterPro" id="IPR043141">
    <property type="entry name" value="Ribosomal_uL10-like_sf"/>
</dbReference>
<dbReference type="FunCoup" id="G0QVX4">
    <property type="interactions" value="519"/>
</dbReference>
<dbReference type="GeneID" id="14906755"/>
<evidence type="ECO:0000313" key="8">
    <source>
        <dbReference type="Proteomes" id="UP000008983"/>
    </source>
</evidence>